<reference evidence="1 2" key="1">
    <citation type="submission" date="2018-10" db="EMBL/GenBank/DDBJ databases">
        <title>Isolation from cow dung.</title>
        <authorList>
            <person name="Ling L."/>
        </authorList>
    </citation>
    <scope>NUCLEOTIDE SEQUENCE [LARGE SCALE GENOMIC DNA]</scope>
    <source>
        <strain evidence="1 2">NEAU-LL90</strain>
    </source>
</reference>
<organism evidence="1 2">
    <name type="scientific">Nocardia stercoris</name>
    <dbReference type="NCBI Taxonomy" id="2483361"/>
    <lineage>
        <taxon>Bacteria</taxon>
        <taxon>Bacillati</taxon>
        <taxon>Actinomycetota</taxon>
        <taxon>Actinomycetes</taxon>
        <taxon>Mycobacteriales</taxon>
        <taxon>Nocardiaceae</taxon>
        <taxon>Nocardia</taxon>
    </lineage>
</organism>
<name>A0A3M2L5X8_9NOCA</name>
<evidence type="ECO:0000313" key="1">
    <source>
        <dbReference type="EMBL" id="RMI32120.1"/>
    </source>
</evidence>
<dbReference type="Proteomes" id="UP000279275">
    <property type="component" value="Unassembled WGS sequence"/>
</dbReference>
<sequence length="76" mass="8351">MWTLNLAADLLALMATMDNVPKAKRAAVKDMRIGIDAVLGTRRSWSVIGNAAPGPTALHELRAKVPKRQLVRLFRS</sequence>
<gene>
    <name evidence="1" type="ORF">EBN03_13970</name>
</gene>
<comment type="caution">
    <text evidence="1">The sequence shown here is derived from an EMBL/GenBank/DDBJ whole genome shotgun (WGS) entry which is preliminary data.</text>
</comment>
<accession>A0A3M2L5X8</accession>
<protein>
    <submittedName>
        <fullName evidence="1">Uncharacterized protein</fullName>
    </submittedName>
</protein>
<proteinExistence type="predicted"/>
<dbReference type="AlphaFoldDB" id="A0A3M2L5X8"/>
<evidence type="ECO:0000313" key="2">
    <source>
        <dbReference type="Proteomes" id="UP000279275"/>
    </source>
</evidence>
<dbReference type="EMBL" id="RFFH01000005">
    <property type="protein sequence ID" value="RMI32120.1"/>
    <property type="molecule type" value="Genomic_DNA"/>
</dbReference>
<keyword evidence="2" id="KW-1185">Reference proteome</keyword>